<accession>A0ABP1PMZ6</accession>
<comment type="caution">
    <text evidence="1">The sequence shown here is derived from an EMBL/GenBank/DDBJ whole genome shotgun (WGS) entry which is preliminary data.</text>
</comment>
<gene>
    <name evidence="1" type="ORF">ODALV1_LOCUS1814</name>
</gene>
<dbReference type="EMBL" id="CAXLJM020000006">
    <property type="protein sequence ID" value="CAL8071641.1"/>
    <property type="molecule type" value="Genomic_DNA"/>
</dbReference>
<evidence type="ECO:0000313" key="1">
    <source>
        <dbReference type="EMBL" id="CAL8071641.1"/>
    </source>
</evidence>
<protein>
    <submittedName>
        <fullName evidence="1">Uncharacterized protein</fullName>
    </submittedName>
</protein>
<organism evidence="1 2">
    <name type="scientific">Orchesella dallaii</name>
    <dbReference type="NCBI Taxonomy" id="48710"/>
    <lineage>
        <taxon>Eukaryota</taxon>
        <taxon>Metazoa</taxon>
        <taxon>Ecdysozoa</taxon>
        <taxon>Arthropoda</taxon>
        <taxon>Hexapoda</taxon>
        <taxon>Collembola</taxon>
        <taxon>Entomobryomorpha</taxon>
        <taxon>Entomobryoidea</taxon>
        <taxon>Orchesellidae</taxon>
        <taxon>Orchesellinae</taxon>
        <taxon>Orchesella</taxon>
    </lineage>
</organism>
<evidence type="ECO:0000313" key="2">
    <source>
        <dbReference type="Proteomes" id="UP001642540"/>
    </source>
</evidence>
<reference evidence="1 2" key="1">
    <citation type="submission" date="2024-08" db="EMBL/GenBank/DDBJ databases">
        <authorList>
            <person name="Cucini C."/>
            <person name="Frati F."/>
        </authorList>
    </citation>
    <scope>NUCLEOTIDE SEQUENCE [LARGE SCALE GENOMIC DNA]</scope>
</reference>
<sequence length="254" mass="28507">MASDCRRHFNEGVEIMWNGWLNDETGEGETMGVNMTQVKPGIVLSNKATFTMTSRQGKRIIWTHFLLNSDPLNWLFPSGLQTQLTMEELALPAQVLEEKEVVPDKPQAASSLFVTVELATKESKSQPMFANGVSFESWILGEGLYKVRKMGLHNPVSRIPIRMHVQHVLKHTNAPVESNIMLSTGIPSTYVILIIATRDTQRRIDWQLTSSLIFKTSHHPVPKLTSCLLDLSTLDSPFPLLLTKSAIIKSNLPF</sequence>
<keyword evidence="2" id="KW-1185">Reference proteome</keyword>
<proteinExistence type="predicted"/>
<dbReference type="Proteomes" id="UP001642540">
    <property type="component" value="Unassembled WGS sequence"/>
</dbReference>
<name>A0ABP1PMZ6_9HEXA</name>